<gene>
    <name evidence="2" type="ORF">DFQ14_101548</name>
</gene>
<accession>A0A368W0P3</accession>
<feature type="compositionally biased region" description="Basic and acidic residues" evidence="1">
    <location>
        <begin position="48"/>
        <end position="62"/>
    </location>
</feature>
<comment type="caution">
    <text evidence="2">The sequence shown here is derived from an EMBL/GenBank/DDBJ whole genome shotgun (WGS) entry which is preliminary data.</text>
</comment>
<organism evidence="2 3">
    <name type="scientific">Halopolyspora algeriensis</name>
    <dbReference type="NCBI Taxonomy" id="1500506"/>
    <lineage>
        <taxon>Bacteria</taxon>
        <taxon>Bacillati</taxon>
        <taxon>Actinomycetota</taxon>
        <taxon>Actinomycetes</taxon>
        <taxon>Actinomycetes incertae sedis</taxon>
        <taxon>Halopolyspora</taxon>
    </lineage>
</organism>
<feature type="compositionally biased region" description="Basic and acidic residues" evidence="1">
    <location>
        <begin position="14"/>
        <end position="28"/>
    </location>
</feature>
<feature type="compositionally biased region" description="Polar residues" evidence="1">
    <location>
        <begin position="104"/>
        <end position="117"/>
    </location>
</feature>
<evidence type="ECO:0000313" key="2">
    <source>
        <dbReference type="EMBL" id="RCW47202.1"/>
    </source>
</evidence>
<proteinExistence type="predicted"/>
<evidence type="ECO:0000256" key="1">
    <source>
        <dbReference type="SAM" id="MobiDB-lite"/>
    </source>
</evidence>
<dbReference type="AlphaFoldDB" id="A0A368W0P3"/>
<feature type="compositionally biased region" description="Basic and acidic residues" evidence="1">
    <location>
        <begin position="77"/>
        <end position="88"/>
    </location>
</feature>
<name>A0A368W0P3_9ACTN</name>
<protein>
    <submittedName>
        <fullName evidence="2">Uncharacterized protein</fullName>
    </submittedName>
</protein>
<sequence length="170" mass="18287">MSSHTDPPGAGDSHAGDMTRQQDTRNAKPDPGARAAGFPESRSTAPEEGVRPRTDVRSRETHQGNSTEGGPVSTGARRPELLHREPVDTSRAGPEQTPVAEFSGTASPSNPETTDSARNGLRWVMRAPLSRRRPECCPGSYPRSSRAFRDCGSLWNSGPAIRLPGLRYAV</sequence>
<keyword evidence="3" id="KW-1185">Reference proteome</keyword>
<evidence type="ECO:0000313" key="3">
    <source>
        <dbReference type="Proteomes" id="UP000253495"/>
    </source>
</evidence>
<dbReference type="Proteomes" id="UP000253495">
    <property type="component" value="Unassembled WGS sequence"/>
</dbReference>
<feature type="region of interest" description="Disordered" evidence="1">
    <location>
        <begin position="1"/>
        <end position="120"/>
    </location>
</feature>
<reference evidence="2 3" key="1">
    <citation type="submission" date="2018-07" db="EMBL/GenBank/DDBJ databases">
        <title>Genomic Encyclopedia of Type Strains, Phase III (KMG-III): the genomes of soil and plant-associated and newly described type strains.</title>
        <authorList>
            <person name="Whitman W."/>
        </authorList>
    </citation>
    <scope>NUCLEOTIDE SEQUENCE [LARGE SCALE GENOMIC DNA]</scope>
    <source>
        <strain evidence="2 3">CECT 8575</strain>
    </source>
</reference>
<dbReference type="EMBL" id="QPJC01000001">
    <property type="protein sequence ID" value="RCW47202.1"/>
    <property type="molecule type" value="Genomic_DNA"/>
</dbReference>